<reference evidence="2" key="1">
    <citation type="submission" date="2018-11" db="EMBL/GenBank/DDBJ databases">
        <authorList>
            <consortium name="Pathogen Informatics"/>
        </authorList>
    </citation>
    <scope>NUCLEOTIDE SEQUENCE</scope>
</reference>
<feature type="region of interest" description="Disordered" evidence="1">
    <location>
        <begin position="47"/>
        <end position="72"/>
    </location>
</feature>
<evidence type="ECO:0000313" key="3">
    <source>
        <dbReference type="Proteomes" id="UP000784294"/>
    </source>
</evidence>
<organism evidence="2 3">
    <name type="scientific">Protopolystoma xenopodis</name>
    <dbReference type="NCBI Taxonomy" id="117903"/>
    <lineage>
        <taxon>Eukaryota</taxon>
        <taxon>Metazoa</taxon>
        <taxon>Spiralia</taxon>
        <taxon>Lophotrochozoa</taxon>
        <taxon>Platyhelminthes</taxon>
        <taxon>Monogenea</taxon>
        <taxon>Polyopisthocotylea</taxon>
        <taxon>Polystomatidea</taxon>
        <taxon>Polystomatidae</taxon>
        <taxon>Protopolystoma</taxon>
    </lineage>
</organism>
<accession>A0A3S5APL3</accession>
<comment type="caution">
    <text evidence="2">The sequence shown here is derived from an EMBL/GenBank/DDBJ whole genome shotgun (WGS) entry which is preliminary data.</text>
</comment>
<dbReference type="EMBL" id="CAAALY010073313">
    <property type="protein sequence ID" value="VEL25356.1"/>
    <property type="molecule type" value="Genomic_DNA"/>
</dbReference>
<gene>
    <name evidence="2" type="ORF">PXEA_LOCUS18796</name>
</gene>
<dbReference type="AlphaFoldDB" id="A0A3S5APL3"/>
<keyword evidence="3" id="KW-1185">Reference proteome</keyword>
<protein>
    <submittedName>
        <fullName evidence="2">Uncharacterized protein</fullName>
    </submittedName>
</protein>
<proteinExistence type="predicted"/>
<evidence type="ECO:0000256" key="1">
    <source>
        <dbReference type="SAM" id="MobiDB-lite"/>
    </source>
</evidence>
<sequence>MSSHQSIVKHAGRIPNIRHQSIFERELEPSVSLSGFSLSRQQSFESGCKVGSSQTSSARKTRIRHGRQQSAKWRKGTEISGCKVGFDDRRRQLSQLMRRGPTVLRFGQLNWLTNNNQASTFALHVHPPPRLSRVRAPRAPDEEVDEIMAMAGRARSLGQILYLLNEN</sequence>
<name>A0A3S5APL3_9PLAT</name>
<feature type="compositionally biased region" description="Polar residues" evidence="1">
    <location>
        <begin position="47"/>
        <end position="58"/>
    </location>
</feature>
<dbReference type="Proteomes" id="UP000784294">
    <property type="component" value="Unassembled WGS sequence"/>
</dbReference>
<evidence type="ECO:0000313" key="2">
    <source>
        <dbReference type="EMBL" id="VEL25356.1"/>
    </source>
</evidence>